<dbReference type="EMBL" id="KQ978719">
    <property type="protein sequence ID" value="KYN29048.1"/>
    <property type="molecule type" value="Genomic_DNA"/>
</dbReference>
<feature type="domain" description="DUF8040" evidence="9">
    <location>
        <begin position="73"/>
        <end position="164"/>
    </location>
</feature>
<sequence>MDNIENVLLVVGAIAHRLKRCNQRSVKTRLRRKLLQLYALYDILTKNVCQKERRFWVRMIFSDQQRLLQEASNNLIKEMEQNDEEKFRNYFRMDFVVFRKLFDLVRPLITKNSNVRKAISAETRLHITVRYLASGDSMASISYAFRVAHNTVSKIIKETCDAIWSVLKEKVFMKDTPESWQKIAQDFDDVWNFPNCIGCVDGKHVEIQAPPNSGSLYYNYKGRHSINLMAISDAKYRFIMVDIGAQGRNSDGFLNLNIFDFSLFTSNPFLSTYPSNLSIILLISPSPSANNTTSSA</sequence>
<gene>
    <name evidence="10" type="ORF">ALC57_01528</name>
</gene>
<reference evidence="10 11" key="1">
    <citation type="submission" date="2015-09" db="EMBL/GenBank/DDBJ databases">
        <title>Trachymyrmex cornetzi WGS genome.</title>
        <authorList>
            <person name="Nygaard S."/>
            <person name="Hu H."/>
            <person name="Boomsma J."/>
            <person name="Zhang G."/>
        </authorList>
    </citation>
    <scope>NUCLEOTIDE SEQUENCE [LARGE SCALE GENOMIC DNA]</scope>
    <source>
        <strain evidence="10">Tcor2-1</strain>
        <tissue evidence="10">Whole body</tissue>
    </source>
</reference>
<evidence type="ECO:0000313" key="10">
    <source>
        <dbReference type="EMBL" id="KYN29048.1"/>
    </source>
</evidence>
<feature type="domain" description="DDE Tnp4" evidence="8">
    <location>
        <begin position="200"/>
        <end position="253"/>
    </location>
</feature>
<dbReference type="InterPro" id="IPR058353">
    <property type="entry name" value="DUF8040"/>
</dbReference>
<dbReference type="GO" id="GO:0004518">
    <property type="term" value="F:nuclease activity"/>
    <property type="evidence" value="ECO:0007669"/>
    <property type="project" value="UniProtKB-KW"/>
</dbReference>
<evidence type="ECO:0000259" key="9">
    <source>
        <dbReference type="Pfam" id="PF26138"/>
    </source>
</evidence>
<evidence type="ECO:0000256" key="4">
    <source>
        <dbReference type="ARBA" id="ARBA00022722"/>
    </source>
</evidence>
<dbReference type="PANTHER" id="PTHR22930">
    <property type="match status" value="1"/>
</dbReference>
<keyword evidence="6" id="KW-0378">Hydrolase</keyword>
<name>A0A151JQ97_9HYME</name>
<dbReference type="Pfam" id="PF26138">
    <property type="entry name" value="DUF8040"/>
    <property type="match status" value="1"/>
</dbReference>
<keyword evidence="5" id="KW-0479">Metal-binding</keyword>
<evidence type="ECO:0000256" key="2">
    <source>
        <dbReference type="ARBA" id="ARBA00004123"/>
    </source>
</evidence>
<evidence type="ECO:0000256" key="1">
    <source>
        <dbReference type="ARBA" id="ARBA00001968"/>
    </source>
</evidence>
<evidence type="ECO:0000256" key="7">
    <source>
        <dbReference type="ARBA" id="ARBA00023242"/>
    </source>
</evidence>
<dbReference type="GO" id="GO:0005634">
    <property type="term" value="C:nucleus"/>
    <property type="evidence" value="ECO:0007669"/>
    <property type="project" value="UniProtKB-SubCell"/>
</dbReference>
<keyword evidence="7" id="KW-0539">Nucleus</keyword>
<dbReference type="GO" id="GO:0046872">
    <property type="term" value="F:metal ion binding"/>
    <property type="evidence" value="ECO:0007669"/>
    <property type="project" value="UniProtKB-KW"/>
</dbReference>
<accession>A0A151JQ97</accession>
<comment type="similarity">
    <text evidence="3">Belongs to the HARBI1 family.</text>
</comment>
<evidence type="ECO:0000256" key="3">
    <source>
        <dbReference type="ARBA" id="ARBA00006958"/>
    </source>
</evidence>
<dbReference type="Pfam" id="PF13359">
    <property type="entry name" value="DDE_Tnp_4"/>
    <property type="match status" value="1"/>
</dbReference>
<evidence type="ECO:0000313" key="11">
    <source>
        <dbReference type="Proteomes" id="UP000078492"/>
    </source>
</evidence>
<evidence type="ECO:0000256" key="5">
    <source>
        <dbReference type="ARBA" id="ARBA00022723"/>
    </source>
</evidence>
<dbReference type="PANTHER" id="PTHR22930:SF269">
    <property type="entry name" value="NUCLEASE HARBI1-LIKE PROTEIN"/>
    <property type="match status" value="1"/>
</dbReference>
<dbReference type="AlphaFoldDB" id="A0A151JQ97"/>
<evidence type="ECO:0000256" key="6">
    <source>
        <dbReference type="ARBA" id="ARBA00022801"/>
    </source>
</evidence>
<dbReference type="InterPro" id="IPR045249">
    <property type="entry name" value="HARBI1-like"/>
</dbReference>
<dbReference type="STRING" id="471704.A0A151JQ97"/>
<evidence type="ECO:0000259" key="8">
    <source>
        <dbReference type="Pfam" id="PF13359"/>
    </source>
</evidence>
<keyword evidence="4" id="KW-0540">Nuclease</keyword>
<keyword evidence="11" id="KW-1185">Reference proteome</keyword>
<organism evidence="10 11">
    <name type="scientific">Trachymyrmex cornetzi</name>
    <dbReference type="NCBI Taxonomy" id="471704"/>
    <lineage>
        <taxon>Eukaryota</taxon>
        <taxon>Metazoa</taxon>
        <taxon>Ecdysozoa</taxon>
        <taxon>Arthropoda</taxon>
        <taxon>Hexapoda</taxon>
        <taxon>Insecta</taxon>
        <taxon>Pterygota</taxon>
        <taxon>Neoptera</taxon>
        <taxon>Endopterygota</taxon>
        <taxon>Hymenoptera</taxon>
        <taxon>Apocrita</taxon>
        <taxon>Aculeata</taxon>
        <taxon>Formicoidea</taxon>
        <taxon>Formicidae</taxon>
        <taxon>Myrmicinae</taxon>
        <taxon>Trachymyrmex</taxon>
    </lineage>
</organism>
<dbReference type="Proteomes" id="UP000078492">
    <property type="component" value="Unassembled WGS sequence"/>
</dbReference>
<protein>
    <submittedName>
        <fullName evidence="10">Putative nuclease HARBI1</fullName>
    </submittedName>
</protein>
<comment type="subcellular location">
    <subcellularLocation>
        <location evidence="2">Nucleus</location>
    </subcellularLocation>
</comment>
<dbReference type="GO" id="GO:0016787">
    <property type="term" value="F:hydrolase activity"/>
    <property type="evidence" value="ECO:0007669"/>
    <property type="project" value="UniProtKB-KW"/>
</dbReference>
<proteinExistence type="inferred from homology"/>
<comment type="cofactor">
    <cofactor evidence="1">
        <name>a divalent metal cation</name>
        <dbReference type="ChEBI" id="CHEBI:60240"/>
    </cofactor>
</comment>
<dbReference type="InterPro" id="IPR027806">
    <property type="entry name" value="HARBI1_dom"/>
</dbReference>